<dbReference type="Proteomes" id="UP001232163">
    <property type="component" value="Unassembled WGS sequence"/>
</dbReference>
<sequence length="76" mass="8346">MKARLLWGSLLVLVTAWLAGAAGRQGALRDASFPLSTERCIQALGVADERRADPVTRLHVLTVRRQDAFRVTNQCA</sequence>
<dbReference type="EMBL" id="JAURUR010000009">
    <property type="protein sequence ID" value="MDP9765103.1"/>
    <property type="molecule type" value="Genomic_DNA"/>
</dbReference>
<protein>
    <submittedName>
        <fullName evidence="1">Uncharacterized protein</fullName>
    </submittedName>
</protein>
<reference evidence="1 2" key="1">
    <citation type="submission" date="2023-07" db="EMBL/GenBank/DDBJ databases">
        <title>Genomic Encyclopedia of Type Strains, Phase IV (KMG-IV): sequencing the most valuable type-strain genomes for metagenomic binning, comparative biology and taxonomic classification.</title>
        <authorList>
            <person name="Goeker M."/>
        </authorList>
    </citation>
    <scope>NUCLEOTIDE SEQUENCE [LARGE SCALE GENOMIC DNA]</scope>
    <source>
        <strain evidence="1 2">NIO-1023</strain>
    </source>
</reference>
<proteinExistence type="predicted"/>
<name>A0ABT9MER7_9DEIO</name>
<comment type="caution">
    <text evidence="1">The sequence shown here is derived from an EMBL/GenBank/DDBJ whole genome shotgun (WGS) entry which is preliminary data.</text>
</comment>
<evidence type="ECO:0000313" key="1">
    <source>
        <dbReference type="EMBL" id="MDP9765103.1"/>
    </source>
</evidence>
<gene>
    <name evidence="1" type="ORF">QO006_002551</name>
</gene>
<organism evidence="1 2">
    <name type="scientific">Deinococcus enclensis</name>
    <dbReference type="NCBI Taxonomy" id="1049582"/>
    <lineage>
        <taxon>Bacteria</taxon>
        <taxon>Thermotogati</taxon>
        <taxon>Deinococcota</taxon>
        <taxon>Deinococci</taxon>
        <taxon>Deinococcales</taxon>
        <taxon>Deinococcaceae</taxon>
        <taxon>Deinococcus</taxon>
    </lineage>
</organism>
<evidence type="ECO:0000313" key="2">
    <source>
        <dbReference type="Proteomes" id="UP001232163"/>
    </source>
</evidence>
<accession>A0ABT9MER7</accession>
<keyword evidence="2" id="KW-1185">Reference proteome</keyword>
<dbReference type="RefSeq" id="WP_307466633.1">
    <property type="nucleotide sequence ID" value="NZ_JAURUR010000009.1"/>
</dbReference>